<evidence type="ECO:0000256" key="1">
    <source>
        <dbReference type="SAM" id="Phobius"/>
    </source>
</evidence>
<reference evidence="2" key="1">
    <citation type="submission" date="2021-01" db="EMBL/GenBank/DDBJ databases">
        <authorList>
            <person name="Corre E."/>
            <person name="Pelletier E."/>
            <person name="Niang G."/>
            <person name="Scheremetjew M."/>
            <person name="Finn R."/>
            <person name="Kale V."/>
            <person name="Holt S."/>
            <person name="Cochrane G."/>
            <person name="Meng A."/>
            <person name="Brown T."/>
            <person name="Cohen L."/>
        </authorList>
    </citation>
    <scope>NUCLEOTIDE SEQUENCE</scope>
    <source>
        <strain evidence="2">UTEX LB 985</strain>
    </source>
</reference>
<proteinExistence type="predicted"/>
<accession>A0A7S2J876</accession>
<keyword evidence="1" id="KW-0472">Membrane</keyword>
<feature type="transmembrane region" description="Helical" evidence="1">
    <location>
        <begin position="164"/>
        <end position="182"/>
    </location>
</feature>
<sequence>MVNSDSMIGDVKLSTPAKAISPEVAQAAETPSTKEVVAGSQEVAEMPTKTELALAPIEKNSSNIFLFGVDVVIKKTGSVIKSVVSELDGSKRMEAEAIQRALSAAATRIETVQRGRSSRRSSAKQAEIRAAERSLSVWQYEQLTEEVAKANEANEADRQRVRHIYMMLAAVFLLTGVLLANWEILVANWEILIAKWAVASEPAQVQLQSPRRKAWWQKLAKWR</sequence>
<organism evidence="2">
    <name type="scientific">Haptolina brevifila</name>
    <dbReference type="NCBI Taxonomy" id="156173"/>
    <lineage>
        <taxon>Eukaryota</taxon>
        <taxon>Haptista</taxon>
        <taxon>Haptophyta</taxon>
        <taxon>Prymnesiophyceae</taxon>
        <taxon>Prymnesiales</taxon>
        <taxon>Prymnesiaceae</taxon>
        <taxon>Haptolina</taxon>
    </lineage>
</organism>
<dbReference type="AlphaFoldDB" id="A0A7S2J876"/>
<keyword evidence="1" id="KW-1133">Transmembrane helix</keyword>
<protein>
    <submittedName>
        <fullName evidence="2">Uncharacterized protein</fullName>
    </submittedName>
</protein>
<name>A0A7S2J876_9EUKA</name>
<keyword evidence="1" id="KW-0812">Transmembrane</keyword>
<dbReference type="EMBL" id="HBGU01075833">
    <property type="protein sequence ID" value="CAD9540511.1"/>
    <property type="molecule type" value="Transcribed_RNA"/>
</dbReference>
<gene>
    <name evidence="2" type="ORF">CBRE1094_LOCUS41329</name>
</gene>
<evidence type="ECO:0000313" key="2">
    <source>
        <dbReference type="EMBL" id="CAD9540511.1"/>
    </source>
</evidence>
<dbReference type="PROSITE" id="PS50096">
    <property type="entry name" value="IQ"/>
    <property type="match status" value="1"/>
</dbReference>